<feature type="transmembrane region" description="Helical" evidence="6">
    <location>
        <begin position="38"/>
        <end position="56"/>
    </location>
</feature>
<dbReference type="GO" id="GO:0004602">
    <property type="term" value="F:glutathione peroxidase activity"/>
    <property type="evidence" value="ECO:0007669"/>
    <property type="project" value="TreeGrafter"/>
</dbReference>
<dbReference type="OrthoDB" id="3363718at2759"/>
<proteinExistence type="predicted"/>
<dbReference type="GO" id="GO:0016020">
    <property type="term" value="C:membrane"/>
    <property type="evidence" value="ECO:0007669"/>
    <property type="project" value="UniProtKB-SubCell"/>
</dbReference>
<feature type="transmembrane region" description="Helical" evidence="6">
    <location>
        <begin position="105"/>
        <end position="127"/>
    </location>
</feature>
<keyword evidence="4 6" id="KW-0472">Membrane</keyword>
<evidence type="ECO:0000256" key="5">
    <source>
        <dbReference type="SAM" id="MobiDB-lite"/>
    </source>
</evidence>
<dbReference type="AlphaFoldDB" id="W3VUT2"/>
<feature type="transmembrane region" description="Helical" evidence="6">
    <location>
        <begin position="147"/>
        <end position="166"/>
    </location>
</feature>
<evidence type="ECO:0000256" key="1">
    <source>
        <dbReference type="ARBA" id="ARBA00004141"/>
    </source>
</evidence>
<keyword evidence="2 6" id="KW-0812">Transmembrane</keyword>
<comment type="subcellular location">
    <subcellularLocation>
        <location evidence="1">Membrane</location>
        <topology evidence="1">Multi-pass membrane protein</topology>
    </subcellularLocation>
</comment>
<dbReference type="InterPro" id="IPR001129">
    <property type="entry name" value="Membr-assoc_MAPEG"/>
</dbReference>
<dbReference type="Proteomes" id="UP000019462">
    <property type="component" value="Unassembled WGS sequence"/>
</dbReference>
<dbReference type="InterPro" id="IPR007110">
    <property type="entry name" value="Ig-like_dom"/>
</dbReference>
<accession>W3VUT2</accession>
<comment type="caution">
    <text evidence="8">The sequence shown here is derived from an EMBL/GenBank/DDBJ whole genome shotgun (WGS) entry which is preliminary data.</text>
</comment>
<evidence type="ECO:0000256" key="4">
    <source>
        <dbReference type="ARBA" id="ARBA00023136"/>
    </source>
</evidence>
<protein>
    <recommendedName>
        <fullName evidence="7">Ig-like domain-containing protein</fullName>
    </recommendedName>
</protein>
<evidence type="ECO:0000256" key="2">
    <source>
        <dbReference type="ARBA" id="ARBA00022692"/>
    </source>
</evidence>
<dbReference type="InterPro" id="IPR050997">
    <property type="entry name" value="MAPEG"/>
</dbReference>
<evidence type="ECO:0000256" key="6">
    <source>
        <dbReference type="SAM" id="Phobius"/>
    </source>
</evidence>
<dbReference type="Pfam" id="PF01124">
    <property type="entry name" value="MAPEG"/>
    <property type="match status" value="1"/>
</dbReference>
<dbReference type="PANTHER" id="PTHR10250:SF26">
    <property type="entry name" value="GLUTATHIONE S-TRANSFERASE 3, MITOCHONDRIAL"/>
    <property type="match status" value="1"/>
</dbReference>
<evidence type="ECO:0000259" key="7">
    <source>
        <dbReference type="PROSITE" id="PS50835"/>
    </source>
</evidence>
<keyword evidence="9" id="KW-1185">Reference proteome</keyword>
<dbReference type="InterPro" id="IPR023352">
    <property type="entry name" value="MAPEG-like_dom_sf"/>
</dbReference>
<dbReference type="EMBL" id="AWNI01000002">
    <property type="protein sequence ID" value="ETS65230.1"/>
    <property type="molecule type" value="Genomic_DNA"/>
</dbReference>
<dbReference type="PANTHER" id="PTHR10250">
    <property type="entry name" value="MICROSOMAL GLUTATHIONE S-TRANSFERASE"/>
    <property type="match status" value="1"/>
</dbReference>
<keyword evidence="3 6" id="KW-1133">Transmembrane helix</keyword>
<feature type="compositionally biased region" description="Polar residues" evidence="5">
    <location>
        <begin position="692"/>
        <end position="702"/>
    </location>
</feature>
<feature type="region of interest" description="Disordered" evidence="5">
    <location>
        <begin position="385"/>
        <end position="458"/>
    </location>
</feature>
<feature type="compositionally biased region" description="Low complexity" evidence="5">
    <location>
        <begin position="391"/>
        <end position="405"/>
    </location>
</feature>
<evidence type="ECO:0000313" key="8">
    <source>
        <dbReference type="EMBL" id="ETS65230.1"/>
    </source>
</evidence>
<dbReference type="HOGENOM" id="CLU_010507_0_0_1"/>
<dbReference type="PROSITE" id="PS50835">
    <property type="entry name" value="IG_LIKE"/>
    <property type="match status" value="1"/>
</dbReference>
<feature type="domain" description="Ig-like" evidence="7">
    <location>
        <begin position="252"/>
        <end position="368"/>
    </location>
</feature>
<feature type="compositionally biased region" description="Basic and acidic residues" evidence="5">
    <location>
        <begin position="203"/>
        <end position="212"/>
    </location>
</feature>
<name>W3VUT2_MOEAP</name>
<gene>
    <name evidence="8" type="ORF">PaG_00300</name>
</gene>
<organism evidence="8 9">
    <name type="scientific">Moesziomyces aphidis</name>
    <name type="common">Pseudozyma aphidis</name>
    <dbReference type="NCBI Taxonomy" id="84754"/>
    <lineage>
        <taxon>Eukaryota</taxon>
        <taxon>Fungi</taxon>
        <taxon>Dikarya</taxon>
        <taxon>Basidiomycota</taxon>
        <taxon>Ustilaginomycotina</taxon>
        <taxon>Ustilaginomycetes</taxon>
        <taxon>Ustilaginales</taxon>
        <taxon>Ustilaginaceae</taxon>
        <taxon>Moesziomyces</taxon>
    </lineage>
</organism>
<feature type="region of interest" description="Disordered" evidence="5">
    <location>
        <begin position="685"/>
        <end position="724"/>
    </location>
</feature>
<dbReference type="GO" id="GO:0005635">
    <property type="term" value="C:nuclear envelope"/>
    <property type="evidence" value="ECO:0007669"/>
    <property type="project" value="TreeGrafter"/>
</dbReference>
<dbReference type="Gene3D" id="1.20.120.550">
    <property type="entry name" value="Membrane associated eicosanoid/glutathione metabolism-like domain"/>
    <property type="match status" value="1"/>
</dbReference>
<sequence length="1061" mass="116249">MSKSIALPALTASIPAFYHFLAPKQAVAQGLFLPVGYGYVVSTVVSALWVTFLMGVKVGSARKAAQVPYPYLYAEKAVAEKNRDAHLFNCAQRVHQNTLENLTSFIFLTLFNGFFFPRLTAAFAATWVVSRIPYAIGYYSGTPSKRAFGGIFGGLSFLALLIQATYRYAALQPGSMLSSDAYAAKGYGEPCLLRVQAGIESNGRGESREADGRSGATVTTEEAPSDFPPVSPRVVLPGRKEEAQLLVYFFRPRGSLAPSPTVRRIRSWATAVSLYLEAFLCHLHTLLYFFFLHTYEPASRAWWDSSKGSAVVIYAPHNDAVARYVALRLSSGSPSSFALKDVGPTKRNPRAPYTCFVLHADSDQFSITVAQWAAKKARIEKALLKQKAGRSSESSSSPSSPTSTTHTFDAESSADRSEPSSPSPTPSAQLGPRGDETPRASRKSRPPPIQINRRRRRSRSWSAWATPDLFGYGIDMLKGWMPGRSGPKATPAGTIIPIMADVQTADGLAMINSTISAYCNSHDLLLSGVILVPSVLCPRNVPLTKAARADMPKTPGSAYSDVDPFSLCNRDVWGEVRASASGSTGRLGAGLTGPRDPFGLAPAWREASDLGASMDSSSFNAASPPLSPTSARIVRTQDDHQAALHSALATDVVQAKALINVLFPALKRDKGRILGLVPSGYGPELPHDPDTLSLQSLPSRNGSGKARDRSHSGSSSSADLMPERDTMPVLKTWPGAVVNTVREALRTQYREMELEYKRRGGSAKHVHVSTIETNALVRLPQTRLKKMVKWNESVRFFNTRKRMAWRWRDLLQPARLLDRLPFIARFGRLRGEDSHASPPDGARYGIYIPAELRPFLRGWVRPLSEARDEDDIYSTAPALVRLVRRLVRVLRWIEQCCIPWDDLAEHVAAVSYPIALGSSCPPTPGPSQSLLHPYTVSSNHAPSAHRQLWSGTSKKVDDDEDAADFPFSTASSGPAVTLLNVKAEPVRVPRTYPRELSHQNPTPLFESIRSALTSYHPRRTYYPTLAGWMAAVIHDAAPWVHEWIKPALAAYLLQYTVESQP</sequence>
<feature type="region of interest" description="Disordered" evidence="5">
    <location>
        <begin position="947"/>
        <end position="968"/>
    </location>
</feature>
<feature type="region of interest" description="Disordered" evidence="5">
    <location>
        <begin position="202"/>
        <end position="231"/>
    </location>
</feature>
<dbReference type="SUPFAM" id="SSF161084">
    <property type="entry name" value="MAPEG domain-like"/>
    <property type="match status" value="1"/>
</dbReference>
<evidence type="ECO:0000256" key="3">
    <source>
        <dbReference type="ARBA" id="ARBA00022989"/>
    </source>
</evidence>
<evidence type="ECO:0000313" key="9">
    <source>
        <dbReference type="Proteomes" id="UP000019462"/>
    </source>
</evidence>
<dbReference type="GO" id="GO:0005783">
    <property type="term" value="C:endoplasmic reticulum"/>
    <property type="evidence" value="ECO:0007669"/>
    <property type="project" value="TreeGrafter"/>
</dbReference>
<reference evidence="8 9" key="1">
    <citation type="journal article" date="2014" name="Genome Announc.">
        <title>Genome sequence of the basidiomycetous fungus Pseudozyma aphidis DSM70725, an efficient producer of biosurfactant mannosylerythritol lipids.</title>
        <authorList>
            <person name="Lorenz S."/>
            <person name="Guenther M."/>
            <person name="Grumaz C."/>
            <person name="Rupp S."/>
            <person name="Zibek S."/>
            <person name="Sohn K."/>
        </authorList>
    </citation>
    <scope>NUCLEOTIDE SEQUENCE [LARGE SCALE GENOMIC DNA]</scope>
    <source>
        <strain evidence="9">ATCC 32657 / CBS 517.83 / DSM 70725 / JCM 10318 / NBRC 10182 / NRRL Y-7954 / St-0401</strain>
    </source>
</reference>
<dbReference type="GO" id="GO:0004364">
    <property type="term" value="F:glutathione transferase activity"/>
    <property type="evidence" value="ECO:0007669"/>
    <property type="project" value="TreeGrafter"/>
</dbReference>